<accession>A0A426YP24</accession>
<proteinExistence type="predicted"/>
<name>A0A426YP24_ENSVE</name>
<protein>
    <submittedName>
        <fullName evidence="1">Uncharacterized protein</fullName>
    </submittedName>
</protein>
<comment type="caution">
    <text evidence="1">The sequence shown here is derived from an EMBL/GenBank/DDBJ whole genome shotgun (WGS) entry which is preliminary data.</text>
</comment>
<organism evidence="1 2">
    <name type="scientific">Ensete ventricosum</name>
    <name type="common">Abyssinian banana</name>
    <name type="synonym">Musa ensete</name>
    <dbReference type="NCBI Taxonomy" id="4639"/>
    <lineage>
        <taxon>Eukaryota</taxon>
        <taxon>Viridiplantae</taxon>
        <taxon>Streptophyta</taxon>
        <taxon>Embryophyta</taxon>
        <taxon>Tracheophyta</taxon>
        <taxon>Spermatophyta</taxon>
        <taxon>Magnoliopsida</taxon>
        <taxon>Liliopsida</taxon>
        <taxon>Zingiberales</taxon>
        <taxon>Musaceae</taxon>
        <taxon>Ensete</taxon>
    </lineage>
</organism>
<evidence type="ECO:0000313" key="2">
    <source>
        <dbReference type="Proteomes" id="UP000287651"/>
    </source>
</evidence>
<evidence type="ECO:0000313" key="1">
    <source>
        <dbReference type="EMBL" id="RRT53482.1"/>
    </source>
</evidence>
<dbReference type="Proteomes" id="UP000287651">
    <property type="component" value="Unassembled WGS sequence"/>
</dbReference>
<gene>
    <name evidence="1" type="ORF">B296_00049841</name>
</gene>
<dbReference type="EMBL" id="AMZH03011122">
    <property type="protein sequence ID" value="RRT53482.1"/>
    <property type="molecule type" value="Genomic_DNA"/>
</dbReference>
<dbReference type="AlphaFoldDB" id="A0A426YP24"/>
<reference evidence="1 2" key="1">
    <citation type="journal article" date="2014" name="Agronomy (Basel)">
        <title>A Draft Genome Sequence for Ensete ventricosum, the Drought-Tolerant Tree Against Hunger.</title>
        <authorList>
            <person name="Harrison J."/>
            <person name="Moore K.A."/>
            <person name="Paszkiewicz K."/>
            <person name="Jones T."/>
            <person name="Grant M."/>
            <person name="Ambacheew D."/>
            <person name="Muzemil S."/>
            <person name="Studholme D.J."/>
        </authorList>
    </citation>
    <scope>NUCLEOTIDE SEQUENCE [LARGE SCALE GENOMIC DNA]</scope>
</reference>
<sequence length="186" mass="20323">MLTSNSAVNSSGNTKEAPFSSHARCLGLILFDKLNEKYCGNSLSSMRSCRISHMKKSIFGLKFSSMLGRRAAETYSSWPAHHRWRTQTLPGTPAEKKLLLDAAGEKQGVLHDWGDAEHLEEVEGGAEATDDVGNEEARATASDTVKIVTLDVGFTEDEGNDGDMIDEGDGEDLIEPHRILSLERSL</sequence>